<keyword evidence="3" id="KW-1185">Reference proteome</keyword>
<feature type="compositionally biased region" description="Basic residues" evidence="1">
    <location>
        <begin position="65"/>
        <end position="75"/>
    </location>
</feature>
<dbReference type="AlphaFoldDB" id="A0A9D3VRL1"/>
<feature type="region of interest" description="Disordered" evidence="1">
    <location>
        <begin position="48"/>
        <end position="75"/>
    </location>
</feature>
<evidence type="ECO:0000256" key="1">
    <source>
        <dbReference type="SAM" id="MobiDB-lite"/>
    </source>
</evidence>
<proteinExistence type="predicted"/>
<evidence type="ECO:0000313" key="3">
    <source>
        <dbReference type="Proteomes" id="UP000828251"/>
    </source>
</evidence>
<reference evidence="2 3" key="1">
    <citation type="journal article" date="2021" name="Plant Biotechnol. J.">
        <title>Multi-omics assisted identification of the key and species-specific regulatory components of drought-tolerant mechanisms in Gossypium stocksii.</title>
        <authorList>
            <person name="Yu D."/>
            <person name="Ke L."/>
            <person name="Zhang D."/>
            <person name="Wu Y."/>
            <person name="Sun Y."/>
            <person name="Mei J."/>
            <person name="Sun J."/>
            <person name="Sun Y."/>
        </authorList>
    </citation>
    <scope>NUCLEOTIDE SEQUENCE [LARGE SCALE GENOMIC DNA]</scope>
    <source>
        <strain evidence="3">cv. E1</strain>
        <tissue evidence="2">Leaf</tissue>
    </source>
</reference>
<protein>
    <submittedName>
        <fullName evidence="2">Uncharacterized protein</fullName>
    </submittedName>
</protein>
<comment type="caution">
    <text evidence="2">The sequence shown here is derived from an EMBL/GenBank/DDBJ whole genome shotgun (WGS) entry which is preliminary data.</text>
</comment>
<gene>
    <name evidence="2" type="ORF">J1N35_019129</name>
</gene>
<organism evidence="2 3">
    <name type="scientific">Gossypium stocksii</name>
    <dbReference type="NCBI Taxonomy" id="47602"/>
    <lineage>
        <taxon>Eukaryota</taxon>
        <taxon>Viridiplantae</taxon>
        <taxon>Streptophyta</taxon>
        <taxon>Embryophyta</taxon>
        <taxon>Tracheophyta</taxon>
        <taxon>Spermatophyta</taxon>
        <taxon>Magnoliopsida</taxon>
        <taxon>eudicotyledons</taxon>
        <taxon>Gunneridae</taxon>
        <taxon>Pentapetalae</taxon>
        <taxon>rosids</taxon>
        <taxon>malvids</taxon>
        <taxon>Malvales</taxon>
        <taxon>Malvaceae</taxon>
        <taxon>Malvoideae</taxon>
        <taxon>Gossypium</taxon>
    </lineage>
</organism>
<evidence type="ECO:0000313" key="2">
    <source>
        <dbReference type="EMBL" id="KAH1091872.1"/>
    </source>
</evidence>
<name>A0A9D3VRL1_9ROSI</name>
<sequence length="87" mass="10300">MYFPHLIIALCHRVNIPMSPIESFMRLTRSMIGDNLFGQFVDLQQKQDWENEQRTKHSSNPQGPTKRKSKVHTSKITRLRDMSISEW</sequence>
<accession>A0A9D3VRL1</accession>
<dbReference type="EMBL" id="JAIQCV010000006">
    <property type="protein sequence ID" value="KAH1091872.1"/>
    <property type="molecule type" value="Genomic_DNA"/>
</dbReference>
<dbReference type="Proteomes" id="UP000828251">
    <property type="component" value="Unassembled WGS sequence"/>
</dbReference>